<accession>Q2R0G9</accession>
<dbReference type="Pfam" id="PF23598">
    <property type="entry name" value="LRR_14"/>
    <property type="match status" value="2"/>
</dbReference>
<feature type="region of interest" description="Disordered" evidence="2">
    <location>
        <begin position="1268"/>
        <end position="1293"/>
    </location>
</feature>
<dbReference type="PANTHER" id="PTHR23155">
    <property type="entry name" value="DISEASE RESISTANCE PROTEIN RP"/>
    <property type="match status" value="1"/>
</dbReference>
<dbReference type="Gene3D" id="1.10.10.10">
    <property type="entry name" value="Winged helix-like DNA-binding domain superfamily/Winged helix DNA-binding domain"/>
    <property type="match status" value="1"/>
</dbReference>
<protein>
    <submittedName>
        <fullName evidence="4">NB-ARC domain containing protein</fullName>
    </submittedName>
</protein>
<dbReference type="HOGENOM" id="CLU_853612_0_0_1"/>
<feature type="compositionally biased region" description="Basic and acidic residues" evidence="2">
    <location>
        <begin position="502"/>
        <end position="550"/>
    </location>
</feature>
<dbReference type="InterPro" id="IPR044974">
    <property type="entry name" value="Disease_R_plants"/>
</dbReference>
<feature type="domain" description="Disease resistance R13L4/SHOC-2-like LRR" evidence="3">
    <location>
        <begin position="895"/>
        <end position="1113"/>
    </location>
</feature>
<dbReference type="SUPFAM" id="SSF52058">
    <property type="entry name" value="L domain-like"/>
    <property type="match status" value="1"/>
</dbReference>
<dbReference type="PANTHER" id="PTHR23155:SF1062">
    <property type="entry name" value="OS11G0579400 PROTEIN"/>
    <property type="match status" value="1"/>
</dbReference>
<dbReference type="EMBL" id="DP000010">
    <property type="protein sequence ID" value="ABA95098.2"/>
    <property type="molecule type" value="Genomic_DNA"/>
</dbReference>
<gene>
    <name evidence="4" type="ordered locus">LOC_Os11g42590</name>
</gene>
<keyword evidence="1" id="KW-0677">Repeat</keyword>
<feature type="compositionally biased region" description="Polar residues" evidence="2">
    <location>
        <begin position="124"/>
        <end position="138"/>
    </location>
</feature>
<name>Q2R0G9_ORYSJ</name>
<evidence type="ECO:0000259" key="3">
    <source>
        <dbReference type="Pfam" id="PF23598"/>
    </source>
</evidence>
<feature type="compositionally biased region" description="Low complexity" evidence="2">
    <location>
        <begin position="110"/>
        <end position="123"/>
    </location>
</feature>
<evidence type="ECO:0000256" key="1">
    <source>
        <dbReference type="ARBA" id="ARBA00022737"/>
    </source>
</evidence>
<sequence>MAEGAAGAVTTLLGLIRDEAQLLGRVKKDVRELAQDCSNCIDTYLQRGDPAVRHASWGRGAGILQRYIRWAPWMVEKLLAQHYAAIRLRELKDRAHDVGQRRLRYDVEVPGKPSSKAAGGAASWSVQSEEASPSTTIGAQAPDEEDEDEEEEEQQQQDQEHDAATSTSASIITVSADQRRRRALEPRSLENFCSDELTRWVKSVGTMGRSSSSSPSLPPIAIVPPPPTPRPAQGGSTEVVVAAGANARDALASVATTHFDRSVWINLPAMHLHRSWHQISTKAILCYILRECESLNKQGKDHGQVNPKMEEIEGNITKNSAAEEQEEKIKGEAAYGNKTEDEIPQTPDGSISKTEPVGILFRALQPNAVSNVAIMGTNQPLDEQNIFPEMANKLKKHIESGQTEFSIHLDQAKYESILREVFPLATSKPQKVQEGTTALSSDSSSHVAAATAAAAAATTAATLEKVQIEQIIHKTKQDILQCILQELQQQQLPEADKSLKEEGLTKPKPAVQDDHASAANEAKENKPLAAKDEAKENKAPVAKDEAKENKAPPPTTISTATTMLGKDQIEEIIQKVKQQVLQGLHHRPPPHPPRADRSFKGEPGIHKPGGDEYANAIKNTKQKIKQLTGKIMEQMTIQIICDKIKTLLGGKKTMIIIEDDKDYASQWREITNALHQLSSSGSAMVVTTPNIQKAKEICCPQQEPITNSIAGLYYDTLLKLTSKRVNKDANQIFRDILDKCYPSEFCMKIFAHALYANPNRSKQDLRKLLDSLDSKKSLGINAKKMIKFSYTDLRKEYKSCFLYLAIFPPGYPVRWSTIVGRWVVEGLITKEDWPSAVHHAERCFDTLIDMWLVYPSDIGGAGKLKRLLAGCIDSNSSSNAKNNISFRNEAPSSSSVQIPYKIKKMSSMEVLSNVKASWISRELKDIGKLWQLRKLGVVIDDKDSILKNLLPAISDLCECLRSLSITIFPSTKGEGTPSNGDLPEYTSHCLKYRPKLLENLCLQGTTQKGQLLTLFVERFTNLAKKNLEGLGDLPNLCYVRLRHKGYTDGKLTFNEHKFKNLKGETIEKYMLTFKKDEFQHLKYLLAEGFSKSFETNITFEDGATPKLEKIILYSFANIMSHPGVSSLPKFKELELKGHKPLLSSFENANKISKVTLHSNLMKHADLQIFAKRPSVCCLILLGNSYDDSLFTFNKGEFPKVDLLIVECPTITEISFTEGAAPMLEKIIWSFTKMNSLSGINNLSKLKELEFIGDLVPDQVRIDINTHRKHPVLNHKPPQHQDQENGSEQGEEERNQHYLKDICNNILLLKYLSLRRTDVTQLPSEINNLYELEVLDIWQTKVPEYTTKHILLLKLKRLLAGCIDSNSSSNAKNNISFRNEAPSSSSVQIPLKIKKMSIMELRKLGVVIDDKDSILKNLRTAISDLCECLRSLSITIFSQYKRRGHSIQWRLTRVYFSEQSRLVKVSIIPKSG</sequence>
<evidence type="ECO:0000313" key="4">
    <source>
        <dbReference type="EMBL" id="ABA95098.2"/>
    </source>
</evidence>
<dbReference type="GO" id="GO:0006952">
    <property type="term" value="P:defense response"/>
    <property type="evidence" value="ECO:0007669"/>
    <property type="project" value="InterPro"/>
</dbReference>
<feature type="compositionally biased region" description="Acidic residues" evidence="2">
    <location>
        <begin position="142"/>
        <end position="155"/>
    </location>
</feature>
<reference evidence="4" key="2">
    <citation type="submission" date="2005-04" db="EMBL/GenBank/DDBJ databases">
        <authorList>
            <person name="Buell C.R."/>
            <person name="Wing R.A."/>
            <person name="McCombie W.A."/>
            <person name="Ouyang S."/>
        </authorList>
    </citation>
    <scope>NUCLEOTIDE SEQUENCE</scope>
</reference>
<organism evidence="4">
    <name type="scientific">Oryza sativa subsp. japonica</name>
    <name type="common">Rice</name>
    <dbReference type="NCBI Taxonomy" id="39947"/>
    <lineage>
        <taxon>Eukaryota</taxon>
        <taxon>Viridiplantae</taxon>
        <taxon>Streptophyta</taxon>
        <taxon>Embryophyta</taxon>
        <taxon>Tracheophyta</taxon>
        <taxon>Spermatophyta</taxon>
        <taxon>Magnoliopsida</taxon>
        <taxon>Liliopsida</taxon>
        <taxon>Poales</taxon>
        <taxon>Poaceae</taxon>
        <taxon>BOP clade</taxon>
        <taxon>Oryzoideae</taxon>
        <taxon>Oryzeae</taxon>
        <taxon>Oryzinae</taxon>
        <taxon>Oryza</taxon>
        <taxon>Oryza sativa</taxon>
    </lineage>
</organism>
<dbReference type="InterPro" id="IPR027417">
    <property type="entry name" value="P-loop_NTPase"/>
</dbReference>
<reference evidence="4" key="1">
    <citation type="journal article" date="2005" name="BMC Biol.">
        <title>The sequence of rice chromosomes 11 and 12, rich in disease resistance genes and recent gene duplications.</title>
        <authorList>
            <consortium name="The rice chromosomes 11 and 12 sequencing consortia"/>
        </authorList>
    </citation>
    <scope>NUCLEOTIDE SEQUENCE [LARGE SCALE GENOMIC DNA]</scope>
</reference>
<feature type="compositionally biased region" description="Low complexity" evidence="2">
    <location>
        <begin position="164"/>
        <end position="176"/>
    </location>
</feature>
<proteinExistence type="predicted"/>
<feature type="region of interest" description="Disordered" evidence="2">
    <location>
        <begin position="502"/>
        <end position="559"/>
    </location>
</feature>
<feature type="domain" description="Disease resistance R13L4/SHOC-2-like LRR" evidence="3">
    <location>
        <begin position="1291"/>
        <end position="1456"/>
    </location>
</feature>
<dbReference type="InterPro" id="IPR055414">
    <property type="entry name" value="LRR_R13L4/SHOC2-like"/>
</dbReference>
<feature type="region of interest" description="Disordered" evidence="2">
    <location>
        <begin position="109"/>
        <end position="180"/>
    </location>
</feature>
<dbReference type="InterPro" id="IPR036388">
    <property type="entry name" value="WH-like_DNA-bd_sf"/>
</dbReference>
<dbReference type="SUPFAM" id="SSF52540">
    <property type="entry name" value="P-loop containing nucleoside triphosphate hydrolases"/>
    <property type="match status" value="1"/>
</dbReference>
<reference evidence="4" key="3">
    <citation type="submission" date="2006-01" db="EMBL/GenBank/DDBJ databases">
        <authorList>
            <person name="Buell R."/>
        </authorList>
    </citation>
    <scope>NUCLEOTIDE SEQUENCE</scope>
</reference>
<evidence type="ECO:0000256" key="2">
    <source>
        <dbReference type="SAM" id="MobiDB-lite"/>
    </source>
</evidence>